<dbReference type="GeneID" id="78372865"/>
<comment type="similarity">
    <text evidence="5">Belongs to the binding-protein-dependent transport system permease family.</text>
</comment>
<dbReference type="eggNOG" id="COG0601">
    <property type="taxonomic scope" value="Bacteria"/>
</dbReference>
<dbReference type="GO" id="GO:0055085">
    <property type="term" value="P:transmembrane transport"/>
    <property type="evidence" value="ECO:0007669"/>
    <property type="project" value="InterPro"/>
</dbReference>
<evidence type="ECO:0000256" key="4">
    <source>
        <dbReference type="ARBA" id="ARBA00023136"/>
    </source>
</evidence>
<gene>
    <name evidence="7" type="primary">dppB2</name>
    <name evidence="7" type="ORF">FEAC_17030</name>
</gene>
<feature type="transmembrane region" description="Helical" evidence="5">
    <location>
        <begin position="153"/>
        <end position="174"/>
    </location>
</feature>
<organism evidence="7 8">
    <name type="scientific">Ferrimicrobium acidiphilum DSM 19497</name>
    <dbReference type="NCBI Taxonomy" id="1121877"/>
    <lineage>
        <taxon>Bacteria</taxon>
        <taxon>Bacillati</taxon>
        <taxon>Actinomycetota</taxon>
        <taxon>Acidimicrobiia</taxon>
        <taxon>Acidimicrobiales</taxon>
        <taxon>Acidimicrobiaceae</taxon>
        <taxon>Ferrimicrobium</taxon>
    </lineage>
</organism>
<comment type="subcellular location">
    <subcellularLocation>
        <location evidence="5">Cell membrane</location>
        <topology evidence="5">Multi-pass membrane protein</topology>
    </subcellularLocation>
    <subcellularLocation>
        <location evidence="1">Membrane</location>
        <topology evidence="1">Multi-pass membrane protein</topology>
    </subcellularLocation>
</comment>
<dbReference type="Pfam" id="PF00528">
    <property type="entry name" value="BPD_transp_1"/>
    <property type="match status" value="1"/>
</dbReference>
<dbReference type="Proteomes" id="UP000032336">
    <property type="component" value="Unassembled WGS sequence"/>
</dbReference>
<reference evidence="7 8" key="1">
    <citation type="submission" date="2015-01" db="EMBL/GenBank/DDBJ databases">
        <title>Draft genome of the acidophilic iron oxidizer Ferrimicrobium acidiphilum strain T23.</title>
        <authorList>
            <person name="Poehlein A."/>
            <person name="Eisen S."/>
            <person name="Schloemann M."/>
            <person name="Johnson B.D."/>
            <person name="Daniel R."/>
            <person name="Muehling M."/>
        </authorList>
    </citation>
    <scope>NUCLEOTIDE SEQUENCE [LARGE SCALE GENOMIC DNA]</scope>
    <source>
        <strain evidence="7 8">T23</strain>
    </source>
</reference>
<proteinExistence type="inferred from homology"/>
<keyword evidence="4 5" id="KW-0472">Membrane</keyword>
<dbReference type="InterPro" id="IPR035906">
    <property type="entry name" value="MetI-like_sf"/>
</dbReference>
<dbReference type="GO" id="GO:0005886">
    <property type="term" value="C:plasma membrane"/>
    <property type="evidence" value="ECO:0007669"/>
    <property type="project" value="UniProtKB-SubCell"/>
</dbReference>
<dbReference type="CDD" id="cd06261">
    <property type="entry name" value="TM_PBP2"/>
    <property type="match status" value="1"/>
</dbReference>
<comment type="caution">
    <text evidence="7">The sequence shown here is derived from an EMBL/GenBank/DDBJ whole genome shotgun (WGS) entry which is preliminary data.</text>
</comment>
<evidence type="ECO:0000313" key="7">
    <source>
        <dbReference type="EMBL" id="KJE76476.1"/>
    </source>
</evidence>
<feature type="transmembrane region" description="Helical" evidence="5">
    <location>
        <begin position="194"/>
        <end position="217"/>
    </location>
</feature>
<dbReference type="PANTHER" id="PTHR43376">
    <property type="entry name" value="OLIGOPEPTIDE TRANSPORT SYSTEM PERMEASE PROTEIN"/>
    <property type="match status" value="1"/>
</dbReference>
<keyword evidence="3 5" id="KW-1133">Transmembrane helix</keyword>
<sequence>MKTWLKIKDWDTRGALGTGLGMLAAWRRGGKLDQLLPALSFLQATPYFFLALVLVWLLALHFNWFPAQQGFSNGLIVGFNWPFISSAVVHSILPALTIVLTSAAGWMLQMRNVMVSTMGEDYVLAAQAKGLSKRRVIFTYGARNAILPSISGFALALGFVVSGTLLMEIVFNYPGIGTQLYNAVTSDDYPLTQAIFLIISVTVLLANIGADVIYVLLDPRVRRRGVA</sequence>
<feature type="domain" description="ABC transmembrane type-1" evidence="6">
    <location>
        <begin position="1"/>
        <end position="210"/>
    </location>
</feature>
<evidence type="ECO:0000256" key="3">
    <source>
        <dbReference type="ARBA" id="ARBA00022989"/>
    </source>
</evidence>
<evidence type="ECO:0000256" key="5">
    <source>
        <dbReference type="RuleBase" id="RU363032"/>
    </source>
</evidence>
<feature type="transmembrane region" description="Helical" evidence="5">
    <location>
        <begin position="35"/>
        <end position="59"/>
    </location>
</feature>
<feature type="transmembrane region" description="Helical" evidence="5">
    <location>
        <begin position="79"/>
        <end position="108"/>
    </location>
</feature>
<dbReference type="EMBL" id="JXUW01000015">
    <property type="protein sequence ID" value="KJE76476.1"/>
    <property type="molecule type" value="Genomic_DNA"/>
</dbReference>
<keyword evidence="8" id="KW-1185">Reference proteome</keyword>
<evidence type="ECO:0000256" key="2">
    <source>
        <dbReference type="ARBA" id="ARBA00022692"/>
    </source>
</evidence>
<accession>A0A0D8FTM5</accession>
<evidence type="ECO:0000256" key="1">
    <source>
        <dbReference type="ARBA" id="ARBA00004141"/>
    </source>
</evidence>
<keyword evidence="2 5" id="KW-0812">Transmembrane</keyword>
<evidence type="ECO:0000313" key="8">
    <source>
        <dbReference type="Proteomes" id="UP000032336"/>
    </source>
</evidence>
<dbReference type="InterPro" id="IPR000515">
    <property type="entry name" value="MetI-like"/>
</dbReference>
<dbReference type="PANTHER" id="PTHR43376:SF1">
    <property type="entry name" value="OLIGOPEPTIDE TRANSPORT SYSTEM PERMEASE PROTEIN"/>
    <property type="match status" value="1"/>
</dbReference>
<dbReference type="SUPFAM" id="SSF161098">
    <property type="entry name" value="MetI-like"/>
    <property type="match status" value="1"/>
</dbReference>
<dbReference type="OrthoDB" id="3543764at2"/>
<protein>
    <submittedName>
        <fullName evidence="7">Dipeptide transport system permease protein DppB</fullName>
    </submittedName>
</protein>
<name>A0A0D8FTM5_9ACTN</name>
<dbReference type="AlphaFoldDB" id="A0A0D8FTM5"/>
<keyword evidence="5" id="KW-0813">Transport</keyword>
<dbReference type="PROSITE" id="PS50928">
    <property type="entry name" value="ABC_TM1"/>
    <property type="match status" value="1"/>
</dbReference>
<dbReference type="STRING" id="1121877.FEAC_17030"/>
<dbReference type="RefSeq" id="WP_081901085.1">
    <property type="nucleotide sequence ID" value="NZ_JQKF01000012.1"/>
</dbReference>
<dbReference type="Gene3D" id="1.10.3720.10">
    <property type="entry name" value="MetI-like"/>
    <property type="match status" value="1"/>
</dbReference>
<evidence type="ECO:0000259" key="6">
    <source>
        <dbReference type="PROSITE" id="PS50928"/>
    </source>
</evidence>